<dbReference type="RefSeq" id="WP_341673450.1">
    <property type="nucleotide sequence ID" value="NZ_JBBYHV010000001.1"/>
</dbReference>
<keyword evidence="2" id="KW-0732">Signal</keyword>
<proteinExistence type="inferred from homology"/>
<keyword evidence="4" id="KW-1185">Reference proteome</keyword>
<sequence length="491" mass="51349">MKRKTTAHTCLLLAASSLALGACATPAVDIAQPTVEVPADWQVSDPAPISTDLTEYWTMLDDPLLTSFVEQAIVENRDIAASAARLEQARASLVQARAGYLPSVSASGGANRDIGDFSRDGVQFNLGADASWEMDLFGQISGSVTAAEGDLAASGYNLADLQRLIVGQVAIGTINARSTAQQLAIARETLAIQDDNLQIARWRNQAGLVSSLDVEQARTQRAQTAASIPRLESSLTSTANSISTLIGEPPGRVLAAIMADEQNMVPQPPLLAGFEAPAEVLHRRPDVRSAEASLIASTARIGVARAQLLPLVRLRGSIGTGPVNAGSLFDIIAGSIVGSVSQLIFDGGRTAAQVDSAEAGARASLATWEQTILGALEDVETAAVDQRTAQERVVINEEALDAANNSALLARSQYQAGLTDFQVLLTSENQLLSARNQLVTAEADRAIAFVRLTQALGGGWTPAELAQADLDIPPVADATITATGASDRTAQ</sequence>
<dbReference type="PANTHER" id="PTHR30203">
    <property type="entry name" value="OUTER MEMBRANE CATION EFFLUX PROTEIN"/>
    <property type="match status" value="1"/>
</dbReference>
<dbReference type="PANTHER" id="PTHR30203:SF25">
    <property type="entry name" value="OUTER MEMBRANE PROTEIN-RELATED"/>
    <property type="match status" value="1"/>
</dbReference>
<dbReference type="PROSITE" id="PS51257">
    <property type="entry name" value="PROKAR_LIPOPROTEIN"/>
    <property type="match status" value="1"/>
</dbReference>
<keyword evidence="2" id="KW-0472">Membrane</keyword>
<dbReference type="EMBL" id="JBBYHV010000001">
    <property type="protein sequence ID" value="MEL1250940.1"/>
    <property type="molecule type" value="Genomic_DNA"/>
</dbReference>
<evidence type="ECO:0000256" key="2">
    <source>
        <dbReference type="RuleBase" id="RU362097"/>
    </source>
</evidence>
<dbReference type="InterPro" id="IPR010131">
    <property type="entry name" value="MdtP/NodT-like"/>
</dbReference>
<keyword evidence="2" id="KW-0812">Transmembrane</keyword>
<reference evidence="3 4" key="1">
    <citation type="submission" date="2024-04" db="EMBL/GenBank/DDBJ databases">
        <title>Aurantiacibacter sp. DGU6 16S ribosomal RNA gene Genome sequencing and assembly.</title>
        <authorList>
            <person name="Park S."/>
        </authorList>
    </citation>
    <scope>NUCLEOTIDE SEQUENCE [LARGE SCALE GENOMIC DNA]</scope>
    <source>
        <strain evidence="3 4">DGU6</strain>
    </source>
</reference>
<evidence type="ECO:0000313" key="4">
    <source>
        <dbReference type="Proteomes" id="UP001497045"/>
    </source>
</evidence>
<organism evidence="3 4">
    <name type="scientific">Aurantiacibacter gilvus</name>
    <dbReference type="NCBI Taxonomy" id="3139141"/>
    <lineage>
        <taxon>Bacteria</taxon>
        <taxon>Pseudomonadati</taxon>
        <taxon>Pseudomonadota</taxon>
        <taxon>Alphaproteobacteria</taxon>
        <taxon>Sphingomonadales</taxon>
        <taxon>Erythrobacteraceae</taxon>
        <taxon>Aurantiacibacter</taxon>
    </lineage>
</organism>
<comment type="similarity">
    <text evidence="1 2">Belongs to the outer membrane factor (OMF) (TC 1.B.17) family.</text>
</comment>
<dbReference type="Gene3D" id="1.20.1600.10">
    <property type="entry name" value="Outer membrane efflux proteins (OEP)"/>
    <property type="match status" value="1"/>
</dbReference>
<feature type="signal peptide" evidence="2">
    <location>
        <begin position="1"/>
        <end position="21"/>
    </location>
</feature>
<comment type="caution">
    <text evidence="3">The sequence shown here is derived from an EMBL/GenBank/DDBJ whole genome shotgun (WGS) entry which is preliminary data.</text>
</comment>
<dbReference type="SUPFAM" id="SSF56954">
    <property type="entry name" value="Outer membrane efflux proteins (OEP)"/>
    <property type="match status" value="1"/>
</dbReference>
<comment type="subcellular location">
    <subcellularLocation>
        <location evidence="2">Cell membrane</location>
        <topology evidence="2">Lipid-anchor</topology>
    </subcellularLocation>
</comment>
<keyword evidence="2" id="KW-0564">Palmitate</keyword>
<dbReference type="InterPro" id="IPR003423">
    <property type="entry name" value="OMP_efflux"/>
</dbReference>
<dbReference type="Proteomes" id="UP001497045">
    <property type="component" value="Unassembled WGS sequence"/>
</dbReference>
<evidence type="ECO:0000313" key="3">
    <source>
        <dbReference type="EMBL" id="MEL1250940.1"/>
    </source>
</evidence>
<keyword evidence="2" id="KW-0449">Lipoprotein</keyword>
<name>A0ABU9IEU6_9SPHN</name>
<protein>
    <submittedName>
        <fullName evidence="3">Efflux transporter outer membrane subunit</fullName>
    </submittedName>
</protein>
<accession>A0ABU9IEU6</accession>
<dbReference type="NCBIfam" id="TIGR01845">
    <property type="entry name" value="outer_NodT"/>
    <property type="match status" value="1"/>
</dbReference>
<keyword evidence="2" id="KW-1134">Transmembrane beta strand</keyword>
<feature type="chain" id="PRO_5045001915" evidence="2">
    <location>
        <begin position="22"/>
        <end position="491"/>
    </location>
</feature>
<dbReference type="Pfam" id="PF02321">
    <property type="entry name" value="OEP"/>
    <property type="match status" value="2"/>
</dbReference>
<gene>
    <name evidence="3" type="ORF">AAEO60_09675</name>
</gene>
<evidence type="ECO:0000256" key="1">
    <source>
        <dbReference type="ARBA" id="ARBA00007613"/>
    </source>
</evidence>
<dbReference type="Gene3D" id="2.20.200.10">
    <property type="entry name" value="Outer membrane efflux proteins (OEP)"/>
    <property type="match status" value="1"/>
</dbReference>